<sequence length="86" mass="9111">MNCPIAAISLPIGQFYLVAELSTPQGCGKTTLVDALECLFNATGCRAASVSIDDFYMTAADQEKRAAENVGNALLEFRGNGVTHDL</sequence>
<name>A0ACC2APA2_DIPCM</name>
<protein>
    <submittedName>
        <fullName evidence="1">Uncharacterized protein</fullName>
    </submittedName>
</protein>
<evidence type="ECO:0000313" key="1">
    <source>
        <dbReference type="EMBL" id="KAJ7519433.1"/>
    </source>
</evidence>
<comment type="caution">
    <text evidence="1">The sequence shown here is derived from an EMBL/GenBank/DDBJ whole genome shotgun (WGS) entry which is preliminary data.</text>
</comment>
<proteinExistence type="predicted"/>
<dbReference type="Proteomes" id="UP001162992">
    <property type="component" value="Chromosome 20"/>
</dbReference>
<evidence type="ECO:0000313" key="2">
    <source>
        <dbReference type="Proteomes" id="UP001162992"/>
    </source>
</evidence>
<organism evidence="1 2">
    <name type="scientific">Diphasiastrum complanatum</name>
    <name type="common">Issler's clubmoss</name>
    <name type="synonym">Lycopodium complanatum</name>
    <dbReference type="NCBI Taxonomy" id="34168"/>
    <lineage>
        <taxon>Eukaryota</taxon>
        <taxon>Viridiplantae</taxon>
        <taxon>Streptophyta</taxon>
        <taxon>Embryophyta</taxon>
        <taxon>Tracheophyta</taxon>
        <taxon>Lycopodiopsida</taxon>
        <taxon>Lycopodiales</taxon>
        <taxon>Lycopodiaceae</taxon>
        <taxon>Lycopodioideae</taxon>
        <taxon>Diphasiastrum</taxon>
    </lineage>
</organism>
<accession>A0ACC2APA2</accession>
<gene>
    <name evidence="1" type="ORF">O6H91_20G038100</name>
</gene>
<dbReference type="EMBL" id="CM055111">
    <property type="protein sequence ID" value="KAJ7519433.1"/>
    <property type="molecule type" value="Genomic_DNA"/>
</dbReference>
<keyword evidence="2" id="KW-1185">Reference proteome</keyword>
<reference evidence="2" key="1">
    <citation type="journal article" date="2024" name="Proc. Natl. Acad. Sci. U.S.A.">
        <title>Extraordinary preservation of gene collinearity over three hundred million years revealed in homosporous lycophytes.</title>
        <authorList>
            <person name="Li C."/>
            <person name="Wickell D."/>
            <person name="Kuo L.Y."/>
            <person name="Chen X."/>
            <person name="Nie B."/>
            <person name="Liao X."/>
            <person name="Peng D."/>
            <person name="Ji J."/>
            <person name="Jenkins J."/>
            <person name="Williams M."/>
            <person name="Shu S."/>
            <person name="Plott C."/>
            <person name="Barry K."/>
            <person name="Rajasekar S."/>
            <person name="Grimwood J."/>
            <person name="Han X."/>
            <person name="Sun S."/>
            <person name="Hou Z."/>
            <person name="He W."/>
            <person name="Dai G."/>
            <person name="Sun C."/>
            <person name="Schmutz J."/>
            <person name="Leebens-Mack J.H."/>
            <person name="Li F.W."/>
            <person name="Wang L."/>
        </authorList>
    </citation>
    <scope>NUCLEOTIDE SEQUENCE [LARGE SCALE GENOMIC DNA]</scope>
    <source>
        <strain evidence="2">cv. PW_Plant_1</strain>
    </source>
</reference>